<gene>
    <name evidence="6" type="ORF">K8U72_04820</name>
</gene>
<dbReference type="Proteomes" id="UP000697330">
    <property type="component" value="Unassembled WGS sequence"/>
</dbReference>
<keyword evidence="3" id="KW-0804">Transcription</keyword>
<sequence length="453" mass="48029">MGERSRTVARTVLWAAWGLALLLLPAAYQAYRYNVQLSSGWEGYGLPLSYFLWTSAIPLSAVTAAVAWALRDRLECRRRALTGAGLAVLLAYALVAAAYYLWLPVGAGGLVRVLGWTERILRWGSWALWGAALPVWSLRAATSSTTSTSPLDGLDGAEALSERERAIAEALATGSSVAQVAAALGLSASTVMTYRSRACEKLGVSSLDELRPVVRGAGAVPAAFDVTSPGAPALMAMALCVGLSLRLLSRVTLTSGSTWDQALGLLLVPALLAVPWAVLLVYARLRGMRVRPRWATSRLGLVLLALALFGLLAGGGWYGLEVQVPGGSLSLNALGIIGNACAVAALAPYLLWPRERVTTSLDEERCVLYLRGRGAGELQAHVLTEIALGRTTPEICESLHVARGTVNAYRAQGYELLGVHSSRELIDLLARDVGRVPSAGKTRPSADDSVTTE</sequence>
<dbReference type="AlphaFoldDB" id="A0A921GE22"/>
<feature type="transmembrane region" description="Helical" evidence="4">
    <location>
        <begin position="261"/>
        <end position="283"/>
    </location>
</feature>
<feature type="transmembrane region" description="Helical" evidence="4">
    <location>
        <begin position="123"/>
        <end position="141"/>
    </location>
</feature>
<evidence type="ECO:0000313" key="6">
    <source>
        <dbReference type="EMBL" id="HJF45092.1"/>
    </source>
</evidence>
<dbReference type="PROSITE" id="PS00622">
    <property type="entry name" value="HTH_LUXR_1"/>
    <property type="match status" value="1"/>
</dbReference>
<dbReference type="CDD" id="cd06170">
    <property type="entry name" value="LuxR_C_like"/>
    <property type="match status" value="1"/>
</dbReference>
<accession>A0A921GE22</accession>
<keyword evidence="1" id="KW-0805">Transcription regulation</keyword>
<dbReference type="InterPro" id="IPR000792">
    <property type="entry name" value="Tscrpt_reg_LuxR_C"/>
</dbReference>
<feature type="transmembrane region" description="Helical" evidence="4">
    <location>
        <begin position="82"/>
        <end position="103"/>
    </location>
</feature>
<feature type="transmembrane region" description="Helical" evidence="4">
    <location>
        <begin position="331"/>
        <end position="352"/>
    </location>
</feature>
<protein>
    <submittedName>
        <fullName evidence="6">LuxR C-terminal-related transcriptional regulator</fullName>
    </submittedName>
</protein>
<keyword evidence="4" id="KW-0812">Transmembrane</keyword>
<evidence type="ECO:0000256" key="3">
    <source>
        <dbReference type="ARBA" id="ARBA00023163"/>
    </source>
</evidence>
<feature type="transmembrane region" description="Helical" evidence="4">
    <location>
        <begin position="12"/>
        <end position="31"/>
    </location>
</feature>
<dbReference type="PANTHER" id="PTHR44688:SF16">
    <property type="entry name" value="DNA-BINDING TRANSCRIPTIONAL ACTIVATOR DEVR_DOSR"/>
    <property type="match status" value="1"/>
</dbReference>
<evidence type="ECO:0000256" key="4">
    <source>
        <dbReference type="SAM" id="Phobius"/>
    </source>
</evidence>
<organism evidence="6 7">
    <name type="scientific">Thermophilibacter provencensis</name>
    <dbReference type="NCBI Taxonomy" id="1852386"/>
    <lineage>
        <taxon>Bacteria</taxon>
        <taxon>Bacillati</taxon>
        <taxon>Actinomycetota</taxon>
        <taxon>Coriobacteriia</taxon>
        <taxon>Coriobacteriales</taxon>
        <taxon>Atopobiaceae</taxon>
        <taxon>Thermophilibacter</taxon>
    </lineage>
</organism>
<dbReference type="GO" id="GO:0003677">
    <property type="term" value="F:DNA binding"/>
    <property type="evidence" value="ECO:0007669"/>
    <property type="project" value="UniProtKB-KW"/>
</dbReference>
<dbReference type="SMART" id="SM00421">
    <property type="entry name" value="HTH_LUXR"/>
    <property type="match status" value="2"/>
</dbReference>
<keyword evidence="4" id="KW-0472">Membrane</keyword>
<feature type="transmembrane region" description="Helical" evidence="4">
    <location>
        <begin position="295"/>
        <end position="319"/>
    </location>
</feature>
<dbReference type="Gene3D" id="1.10.10.10">
    <property type="entry name" value="Winged helix-like DNA-binding domain superfamily/Winged helix DNA-binding domain"/>
    <property type="match status" value="2"/>
</dbReference>
<keyword evidence="2" id="KW-0238">DNA-binding</keyword>
<comment type="caution">
    <text evidence="6">The sequence shown here is derived from an EMBL/GenBank/DDBJ whole genome shotgun (WGS) entry which is preliminary data.</text>
</comment>
<reference evidence="6" key="2">
    <citation type="submission" date="2021-09" db="EMBL/GenBank/DDBJ databases">
        <authorList>
            <person name="Gilroy R."/>
        </authorList>
    </citation>
    <scope>NUCLEOTIDE SEQUENCE</scope>
    <source>
        <strain evidence="6">CHK124-7917</strain>
    </source>
</reference>
<feature type="domain" description="HTH luxR-type" evidence="5">
    <location>
        <begin position="153"/>
        <end position="218"/>
    </location>
</feature>
<proteinExistence type="predicted"/>
<evidence type="ECO:0000259" key="5">
    <source>
        <dbReference type="PROSITE" id="PS50043"/>
    </source>
</evidence>
<dbReference type="PROSITE" id="PS50043">
    <property type="entry name" value="HTH_LUXR_2"/>
    <property type="match status" value="1"/>
</dbReference>
<dbReference type="PANTHER" id="PTHR44688">
    <property type="entry name" value="DNA-BINDING TRANSCRIPTIONAL ACTIVATOR DEVR_DOSR"/>
    <property type="match status" value="1"/>
</dbReference>
<feature type="transmembrane region" description="Helical" evidence="4">
    <location>
        <begin position="231"/>
        <end position="249"/>
    </location>
</feature>
<dbReference type="EMBL" id="DYWQ01000074">
    <property type="protein sequence ID" value="HJF45092.1"/>
    <property type="molecule type" value="Genomic_DNA"/>
</dbReference>
<dbReference type="Pfam" id="PF00196">
    <property type="entry name" value="GerE"/>
    <property type="match status" value="2"/>
</dbReference>
<feature type="transmembrane region" description="Helical" evidence="4">
    <location>
        <begin position="51"/>
        <end position="70"/>
    </location>
</feature>
<dbReference type="InterPro" id="IPR036388">
    <property type="entry name" value="WH-like_DNA-bd_sf"/>
</dbReference>
<keyword evidence="4" id="KW-1133">Transmembrane helix</keyword>
<reference evidence="6" key="1">
    <citation type="journal article" date="2021" name="PeerJ">
        <title>Extensive microbial diversity within the chicken gut microbiome revealed by metagenomics and culture.</title>
        <authorList>
            <person name="Gilroy R."/>
            <person name="Ravi A."/>
            <person name="Getino M."/>
            <person name="Pursley I."/>
            <person name="Horton D.L."/>
            <person name="Alikhan N.F."/>
            <person name="Baker D."/>
            <person name="Gharbi K."/>
            <person name="Hall N."/>
            <person name="Watson M."/>
            <person name="Adriaenssens E.M."/>
            <person name="Foster-Nyarko E."/>
            <person name="Jarju S."/>
            <person name="Secka A."/>
            <person name="Antonio M."/>
            <person name="Oren A."/>
            <person name="Chaudhuri R.R."/>
            <person name="La Ragione R."/>
            <person name="Hildebrand F."/>
            <person name="Pallen M.J."/>
        </authorList>
    </citation>
    <scope>NUCLEOTIDE SEQUENCE</scope>
    <source>
        <strain evidence="6">CHK124-7917</strain>
    </source>
</reference>
<dbReference type="InterPro" id="IPR016032">
    <property type="entry name" value="Sig_transdc_resp-reg_C-effctor"/>
</dbReference>
<evidence type="ECO:0000256" key="2">
    <source>
        <dbReference type="ARBA" id="ARBA00023125"/>
    </source>
</evidence>
<evidence type="ECO:0000313" key="7">
    <source>
        <dbReference type="Proteomes" id="UP000697330"/>
    </source>
</evidence>
<dbReference type="PRINTS" id="PR00038">
    <property type="entry name" value="HTHLUXR"/>
</dbReference>
<dbReference type="SUPFAM" id="SSF46894">
    <property type="entry name" value="C-terminal effector domain of the bipartite response regulators"/>
    <property type="match status" value="2"/>
</dbReference>
<dbReference type="RefSeq" id="WP_274958963.1">
    <property type="nucleotide sequence ID" value="NZ_DYWQ01000074.1"/>
</dbReference>
<evidence type="ECO:0000256" key="1">
    <source>
        <dbReference type="ARBA" id="ARBA00023015"/>
    </source>
</evidence>
<name>A0A921GE22_9ACTN</name>
<dbReference type="GO" id="GO:0006355">
    <property type="term" value="P:regulation of DNA-templated transcription"/>
    <property type="evidence" value="ECO:0007669"/>
    <property type="project" value="InterPro"/>
</dbReference>